<feature type="domain" description="UBA" evidence="2">
    <location>
        <begin position="180"/>
        <end position="220"/>
    </location>
</feature>
<dbReference type="Pfam" id="PF00627">
    <property type="entry name" value="UBA"/>
    <property type="match status" value="2"/>
</dbReference>
<protein>
    <recommendedName>
        <fullName evidence="2">UBA domain-containing protein</fullName>
    </recommendedName>
</protein>
<dbReference type="SUPFAM" id="SSF46934">
    <property type="entry name" value="UBA-like"/>
    <property type="match status" value="2"/>
</dbReference>
<feature type="compositionally biased region" description="Basic and acidic residues" evidence="1">
    <location>
        <begin position="244"/>
        <end position="253"/>
    </location>
</feature>
<dbReference type="PANTHER" id="PTHR12948:SF3">
    <property type="entry name" value="NEDD8 ULTIMATE BUSTER 1"/>
    <property type="match status" value="1"/>
</dbReference>
<dbReference type="Gene3D" id="1.10.8.10">
    <property type="entry name" value="DNA helicase RuvA subunit, C-terminal domain"/>
    <property type="match status" value="2"/>
</dbReference>
<evidence type="ECO:0000313" key="4">
    <source>
        <dbReference type="Proteomes" id="UP001295423"/>
    </source>
</evidence>
<comment type="caution">
    <text evidence="3">The sequence shown here is derived from an EMBL/GenBank/DDBJ whole genome shotgun (WGS) entry which is preliminary data.</text>
</comment>
<keyword evidence="4" id="KW-1185">Reference proteome</keyword>
<feature type="region of interest" description="Disordered" evidence="1">
    <location>
        <begin position="232"/>
        <end position="253"/>
    </location>
</feature>
<proteinExistence type="predicted"/>
<feature type="region of interest" description="Disordered" evidence="1">
    <location>
        <begin position="42"/>
        <end position="121"/>
    </location>
</feature>
<dbReference type="InterPro" id="IPR009060">
    <property type="entry name" value="UBA-like_sf"/>
</dbReference>
<dbReference type="InterPro" id="IPR015940">
    <property type="entry name" value="UBA"/>
</dbReference>
<dbReference type="GO" id="GO:2000058">
    <property type="term" value="P:regulation of ubiquitin-dependent protein catabolic process"/>
    <property type="evidence" value="ECO:0007669"/>
    <property type="project" value="TreeGrafter"/>
</dbReference>
<dbReference type="SMART" id="SM00165">
    <property type="entry name" value="UBA"/>
    <property type="match status" value="2"/>
</dbReference>
<evidence type="ECO:0000259" key="2">
    <source>
        <dbReference type="PROSITE" id="PS50030"/>
    </source>
</evidence>
<evidence type="ECO:0000256" key="1">
    <source>
        <dbReference type="SAM" id="MobiDB-lite"/>
    </source>
</evidence>
<feature type="compositionally biased region" description="Pro residues" evidence="1">
    <location>
        <begin position="83"/>
        <end position="96"/>
    </location>
</feature>
<gene>
    <name evidence="3" type="ORF">CYCCA115_LOCUS986</name>
</gene>
<sequence>MAAPEKVEQLISMGYIESEAEQALDIAGGDLEQAVGFLMLSSSDRGGFTGESTQAAASKQADAFSDYYDKMPPPSQPTTSNLKPPPQYSTPPPRPPAKNSNNLKKPPLQSQPPPPAPVEDTFDALKISGMDFVPGNEIPQRGFGNISVPHMTSFRSTVSDITDMDGMRMSSSIRDDSGGGVDDKKVMELVEMGYPMDEAEQALKVSDGDLDQAVGFLLLEKESRQAFMGDVMDSCQIGSPDPKSQTDGDARERANQFLREEEERERLQQEQIELMRKKEQDILVSGHNHHHHTHEKATKTRPSYTNYQTSVNPTNKNVPKMVVTNQGAYDDGSRPFCTCIAARNFLNGGMVNSTYLNSIVKEGHSLSQRAGTTDEYNVGKVLMRFGRTGDLGLISSTVKVGAFEAENIQGDGSLRRLLANVRNEQLTGWEVVVMEVKNSSFCICLPPKGSANKFWLMDLVGRPEFRTEGAYARVHVSLLQLEESLEYIMKIKGRKMGIEKLDFKLFVVKKFQR</sequence>
<feature type="domain" description="UBA" evidence="2">
    <location>
        <begin position="1"/>
        <end position="41"/>
    </location>
</feature>
<reference evidence="3" key="1">
    <citation type="submission" date="2023-08" db="EMBL/GenBank/DDBJ databases">
        <authorList>
            <person name="Audoor S."/>
            <person name="Bilcke G."/>
        </authorList>
    </citation>
    <scope>NUCLEOTIDE SEQUENCE</scope>
</reference>
<dbReference type="EMBL" id="CAKOGP040000002">
    <property type="protein sequence ID" value="CAJ1922637.1"/>
    <property type="molecule type" value="Genomic_DNA"/>
</dbReference>
<evidence type="ECO:0000313" key="3">
    <source>
        <dbReference type="EMBL" id="CAJ1922637.1"/>
    </source>
</evidence>
<organism evidence="3 4">
    <name type="scientific">Cylindrotheca closterium</name>
    <dbReference type="NCBI Taxonomy" id="2856"/>
    <lineage>
        <taxon>Eukaryota</taxon>
        <taxon>Sar</taxon>
        <taxon>Stramenopiles</taxon>
        <taxon>Ochrophyta</taxon>
        <taxon>Bacillariophyta</taxon>
        <taxon>Bacillariophyceae</taxon>
        <taxon>Bacillariophycidae</taxon>
        <taxon>Bacillariales</taxon>
        <taxon>Bacillariaceae</taxon>
        <taxon>Cylindrotheca</taxon>
    </lineage>
</organism>
<name>A0AAD2CBQ3_9STRA</name>
<dbReference type="PANTHER" id="PTHR12948">
    <property type="entry name" value="NEDD8 ULTIMATE BUSTER-1 BS4 PROTEIN"/>
    <property type="match status" value="1"/>
</dbReference>
<feature type="compositionally biased region" description="Polar residues" evidence="1">
    <location>
        <begin position="42"/>
        <end position="57"/>
    </location>
</feature>
<dbReference type="CDD" id="cd14291">
    <property type="entry name" value="UBA1_NUB1_like"/>
    <property type="match status" value="2"/>
</dbReference>
<dbReference type="InterPro" id="IPR039749">
    <property type="entry name" value="NUB1"/>
</dbReference>
<dbReference type="PROSITE" id="PS50030">
    <property type="entry name" value="UBA"/>
    <property type="match status" value="2"/>
</dbReference>
<dbReference type="Proteomes" id="UP001295423">
    <property type="component" value="Unassembled WGS sequence"/>
</dbReference>
<dbReference type="AlphaFoldDB" id="A0AAD2CBQ3"/>
<accession>A0AAD2CBQ3</accession>